<dbReference type="Pfam" id="PF07816">
    <property type="entry name" value="DUF1645"/>
    <property type="match status" value="1"/>
</dbReference>
<dbReference type="Proteomes" id="UP000694853">
    <property type="component" value="Unplaced"/>
</dbReference>
<evidence type="ECO:0000256" key="1">
    <source>
        <dbReference type="SAM" id="MobiDB-lite"/>
    </source>
</evidence>
<dbReference type="PANTHER" id="PTHR33095:SF114">
    <property type="entry name" value="DUF1645 FAMILY PROTEIN"/>
    <property type="match status" value="1"/>
</dbReference>
<dbReference type="PANTHER" id="PTHR33095">
    <property type="entry name" value="OS07G0619500 PROTEIN"/>
    <property type="match status" value="1"/>
</dbReference>
<dbReference type="GeneID" id="113869757"/>
<reference evidence="2" key="1">
    <citation type="journal article" date="2019" name="Toxins">
        <title>Detection of Abrin-Like and Prepropulchellin-Like Toxin Genes and Transcripts Using Whole Genome Sequencing and Full-Length Transcript Sequencing of Abrus precatorius.</title>
        <authorList>
            <person name="Hovde B.T."/>
            <person name="Daligault H.E."/>
            <person name="Hanschen E.R."/>
            <person name="Kunde Y.A."/>
            <person name="Johnson M.B."/>
            <person name="Starkenburg S.R."/>
            <person name="Johnson S.L."/>
        </authorList>
    </citation>
    <scope>NUCLEOTIDE SEQUENCE [LARGE SCALE GENOMIC DNA]</scope>
</reference>
<evidence type="ECO:0000313" key="3">
    <source>
        <dbReference type="RefSeq" id="XP_027362022.1"/>
    </source>
</evidence>
<sequence length="282" mass="31978">MNSNYHLNNHPFNFEIAKNTSKRKRTLTGMQAVSVLPLSSKIMDSSVEIAEISGKFDHDFMAKLKIDEENVQNENENENGNEEEVEEEEEEEEFSFMLANPDGSPISADDAFDNGQIRPVFPIFNQDLLFSDVYDGADGLRPPIKKLFVEQQYDSPSPSAAPAPEGPYCEWTPKTPGKSNSTGFSKLWRLRDVRLRSNSDGKDTFVFLNEAPAAKAEKARNVVVKKVEVKKGKTAWSAHEKHYVMNRARKESDKRKSYLPYRQDLFGFFANASGLSRNVHPY</sequence>
<dbReference type="KEGG" id="aprc:113869757"/>
<proteinExistence type="predicted"/>
<gene>
    <name evidence="3" type="primary">LOC113869757</name>
</gene>
<feature type="compositionally biased region" description="Acidic residues" evidence="1">
    <location>
        <begin position="69"/>
        <end position="86"/>
    </location>
</feature>
<name>A0A8B8M2S5_ABRPR</name>
<accession>A0A8B8M2S5</accession>
<protein>
    <submittedName>
        <fullName evidence="3">Uncharacterized protein LOC113869757</fullName>
    </submittedName>
</protein>
<evidence type="ECO:0000313" key="2">
    <source>
        <dbReference type="Proteomes" id="UP000694853"/>
    </source>
</evidence>
<dbReference type="OrthoDB" id="1933664at2759"/>
<feature type="region of interest" description="Disordered" evidence="1">
    <location>
        <begin position="67"/>
        <end position="86"/>
    </location>
</feature>
<reference evidence="3" key="2">
    <citation type="submission" date="2025-08" db="UniProtKB">
        <authorList>
            <consortium name="RefSeq"/>
        </authorList>
    </citation>
    <scope>IDENTIFICATION</scope>
    <source>
        <tissue evidence="3">Young leaves</tissue>
    </source>
</reference>
<dbReference type="InterPro" id="IPR012442">
    <property type="entry name" value="DUF1645_plant"/>
</dbReference>
<dbReference type="RefSeq" id="XP_027362022.1">
    <property type="nucleotide sequence ID" value="XM_027506221.1"/>
</dbReference>
<organism evidence="2 3">
    <name type="scientific">Abrus precatorius</name>
    <name type="common">Indian licorice</name>
    <name type="synonym">Glycine abrus</name>
    <dbReference type="NCBI Taxonomy" id="3816"/>
    <lineage>
        <taxon>Eukaryota</taxon>
        <taxon>Viridiplantae</taxon>
        <taxon>Streptophyta</taxon>
        <taxon>Embryophyta</taxon>
        <taxon>Tracheophyta</taxon>
        <taxon>Spermatophyta</taxon>
        <taxon>Magnoliopsida</taxon>
        <taxon>eudicotyledons</taxon>
        <taxon>Gunneridae</taxon>
        <taxon>Pentapetalae</taxon>
        <taxon>rosids</taxon>
        <taxon>fabids</taxon>
        <taxon>Fabales</taxon>
        <taxon>Fabaceae</taxon>
        <taxon>Papilionoideae</taxon>
        <taxon>50 kb inversion clade</taxon>
        <taxon>NPAAA clade</taxon>
        <taxon>indigoferoid/millettioid clade</taxon>
        <taxon>Abreae</taxon>
        <taxon>Abrus</taxon>
    </lineage>
</organism>
<keyword evidence="2" id="KW-1185">Reference proteome</keyword>
<dbReference type="AlphaFoldDB" id="A0A8B8M2S5"/>